<keyword evidence="1" id="KW-0472">Membrane</keyword>
<dbReference type="UCSC" id="K09C6.5">
    <property type="organism name" value="c. elegans"/>
</dbReference>
<dbReference type="PaxDb" id="6239-K09C6.5"/>
<organism evidence="2 3">
    <name type="scientific">Caenorhabditis elegans</name>
    <dbReference type="NCBI Taxonomy" id="6239"/>
    <lineage>
        <taxon>Eukaryota</taxon>
        <taxon>Metazoa</taxon>
        <taxon>Ecdysozoa</taxon>
        <taxon>Nematoda</taxon>
        <taxon>Chromadorea</taxon>
        <taxon>Rhabditida</taxon>
        <taxon>Rhabditina</taxon>
        <taxon>Rhabditomorpha</taxon>
        <taxon>Rhabditoidea</taxon>
        <taxon>Rhabditidae</taxon>
        <taxon>Peloderinae</taxon>
        <taxon>Caenorhabditis</taxon>
    </lineage>
</organism>
<sequence length="256" mass="29463">MTLFYFRFLLDVILSVLVAVFLICGIFYSLFPEPLPLLQTLIFYLSLPASNIYAVRSILILFISVERVIAVYFPIFFYKFHTFCPRFVIIIVAIIYGLTEDIVLYVFCDFQLTIPENCTALGCAINSCFYRYWTTHKSIVFALIFLFAFFLCSKLFMLNKSEKKERNEQPRINRLAMIDAANVLLSEFLPIFAANQLAQAGFFNFQTLGSYEVVAKKFGCAVEAMLVLYILSYKRQSKDAIDSKFPVTKSTFITVT</sequence>
<dbReference type="OrthoDB" id="5868788at2759"/>
<dbReference type="Pfam" id="PF10316">
    <property type="entry name" value="7TM_GPCR_Srbc"/>
    <property type="match status" value="1"/>
</dbReference>
<dbReference type="KEGG" id="cel:CELE_K09C6.5"/>
<keyword evidence="2" id="KW-0675">Receptor</keyword>
<dbReference type="PIR" id="T32178">
    <property type="entry name" value="T32178"/>
</dbReference>
<gene>
    <name evidence="2 4" type="primary">srbc-13</name>
    <name evidence="2" type="ORF">CELE_K09C6.5</name>
    <name evidence="4" type="ORF">K09C6.5</name>
</gene>
<evidence type="ECO:0000313" key="4">
    <source>
        <dbReference type="WormBase" id="K09C6.5"/>
    </source>
</evidence>
<dbReference type="InterPro" id="IPR019420">
    <property type="entry name" value="7TM_GPCR_serpentine_rcpt_Srbc"/>
</dbReference>
<evidence type="ECO:0000256" key="1">
    <source>
        <dbReference type="SAM" id="Phobius"/>
    </source>
</evidence>
<keyword evidence="1" id="KW-0812">Transmembrane</keyword>
<dbReference type="eggNOG" id="ENOG502R2IJ">
    <property type="taxonomic scope" value="Eukaryota"/>
</dbReference>
<dbReference type="AlphaFoldDB" id="O16942"/>
<dbReference type="EMBL" id="BX284605">
    <property type="protein sequence ID" value="CCD71076.2"/>
    <property type="molecule type" value="Genomic_DNA"/>
</dbReference>
<dbReference type="InParanoid" id="O16942"/>
<protein>
    <submittedName>
        <fullName evidence="2">Serpentine Receptor, class BC (Class B-like)</fullName>
    </submittedName>
</protein>
<feature type="transmembrane region" description="Helical" evidence="1">
    <location>
        <begin position="51"/>
        <end position="75"/>
    </location>
</feature>
<evidence type="ECO:0000313" key="3">
    <source>
        <dbReference type="Proteomes" id="UP000001940"/>
    </source>
</evidence>
<proteinExistence type="predicted"/>
<dbReference type="WormBase" id="K09C6.5">
    <property type="protein sequence ID" value="CE52096"/>
    <property type="gene ID" value="WBGene00019559"/>
    <property type="gene designation" value="srbc-13"/>
</dbReference>
<dbReference type="RefSeq" id="NP_503340.2">
    <property type="nucleotide sequence ID" value="NM_070939.2"/>
</dbReference>
<dbReference type="PANTHER" id="PTHR10664:SF2">
    <property type="entry name" value="SERPENTINE RECEPTOR, CLASS BC (CLASS B-LIKE)"/>
    <property type="match status" value="1"/>
</dbReference>
<keyword evidence="3" id="KW-1185">Reference proteome</keyword>
<feature type="transmembrane region" description="Helical" evidence="1">
    <location>
        <begin position="12"/>
        <end position="31"/>
    </location>
</feature>
<evidence type="ECO:0000313" key="2">
    <source>
        <dbReference type="EMBL" id="CCD71076.2"/>
    </source>
</evidence>
<dbReference type="GeneID" id="187202"/>
<dbReference type="PANTHER" id="PTHR10664">
    <property type="entry name" value="SERPENTINE RECEPTOR-C.ELEGANS"/>
    <property type="match status" value="1"/>
</dbReference>
<dbReference type="Proteomes" id="UP000001940">
    <property type="component" value="Chromosome V"/>
</dbReference>
<dbReference type="CTD" id="187202"/>
<reference evidence="2 3" key="1">
    <citation type="journal article" date="1998" name="Science">
        <title>Genome sequence of the nematode C. elegans: a platform for investigating biology.</title>
        <authorList>
            <consortium name="The C. elegans sequencing consortium"/>
            <person name="Sulson J.E."/>
            <person name="Waterston R."/>
        </authorList>
    </citation>
    <scope>NUCLEOTIDE SEQUENCE [LARGE SCALE GENOMIC DNA]</scope>
    <source>
        <strain evidence="2 3">Bristol N2</strain>
    </source>
</reference>
<dbReference type="PhylomeDB" id="O16942"/>
<dbReference type="SMR" id="O16942"/>
<accession>O16942</accession>
<name>O16942_CAEEL</name>
<dbReference type="HOGENOM" id="CLU_059075_1_0_1"/>
<keyword evidence="1" id="KW-1133">Transmembrane helix</keyword>
<dbReference type="AGR" id="WB:WBGene00019559"/>
<feature type="transmembrane region" description="Helical" evidence="1">
    <location>
        <begin position="139"/>
        <end position="156"/>
    </location>
</feature>